<dbReference type="EMBL" id="JBHSIS010000005">
    <property type="protein sequence ID" value="MFC4853961.1"/>
    <property type="molecule type" value="Genomic_DNA"/>
</dbReference>
<evidence type="ECO:0000256" key="2">
    <source>
        <dbReference type="ARBA" id="ARBA00022723"/>
    </source>
</evidence>
<dbReference type="Pfam" id="PF13359">
    <property type="entry name" value="DDE_Tnp_4"/>
    <property type="match status" value="1"/>
</dbReference>
<protein>
    <submittedName>
        <fullName evidence="6">Transposase family protein</fullName>
    </submittedName>
</protein>
<reference evidence="7" key="1">
    <citation type="journal article" date="2019" name="Int. J. Syst. Evol. Microbiol.">
        <title>The Global Catalogue of Microorganisms (GCM) 10K type strain sequencing project: providing services to taxonomists for standard genome sequencing and annotation.</title>
        <authorList>
            <consortium name="The Broad Institute Genomics Platform"/>
            <consortium name="The Broad Institute Genome Sequencing Center for Infectious Disease"/>
            <person name="Wu L."/>
            <person name="Ma J."/>
        </authorList>
    </citation>
    <scope>NUCLEOTIDE SEQUENCE [LARGE SCALE GENOMIC DNA]</scope>
    <source>
        <strain evidence="7">ZS-22-S1</strain>
    </source>
</reference>
<dbReference type="InterPro" id="IPR027805">
    <property type="entry name" value="Transposase_HTH_dom"/>
</dbReference>
<accession>A0ABV9S016</accession>
<dbReference type="RefSeq" id="WP_378055949.1">
    <property type="nucleotide sequence ID" value="NZ_JBHSIS010000005.1"/>
</dbReference>
<sequence>MLFYRAALPLSHQTLTFVSGLVRVHRREIGTPWRALNPGQQALLVLVYLRKGEPFAEVGAGFGVSTTTCWRYVNETVELLAARAPKLRDALRKAKREGMAYVIIDGTLIPIDRIAADRPFYSGKHKRHGVNLQVIASPDGTILWVSCELPGSTHDTAAARIWQILAALEEAGLIALGDKGYHGYDQTSQRVITPYKGKNKPQSQKDANRAHARLRGPGERANAQLKYWRILHKVRVSPRRIGRLAKAIHVLQNYETTAG</sequence>
<dbReference type="InterPro" id="IPR027806">
    <property type="entry name" value="HARBI1_dom"/>
</dbReference>
<feature type="domain" description="Transposase Helix-turn-helix" evidence="5">
    <location>
        <begin position="35"/>
        <end position="85"/>
    </location>
</feature>
<feature type="region of interest" description="Disordered" evidence="3">
    <location>
        <begin position="194"/>
        <end position="216"/>
    </location>
</feature>
<dbReference type="Pfam" id="PF13613">
    <property type="entry name" value="HTH_Tnp_4"/>
    <property type="match status" value="1"/>
</dbReference>
<evidence type="ECO:0000313" key="7">
    <source>
        <dbReference type="Proteomes" id="UP001595859"/>
    </source>
</evidence>
<comment type="caution">
    <text evidence="6">The sequence shown here is derived from an EMBL/GenBank/DDBJ whole genome shotgun (WGS) entry which is preliminary data.</text>
</comment>
<evidence type="ECO:0000256" key="3">
    <source>
        <dbReference type="SAM" id="MobiDB-lite"/>
    </source>
</evidence>
<proteinExistence type="predicted"/>
<evidence type="ECO:0000256" key="1">
    <source>
        <dbReference type="ARBA" id="ARBA00001968"/>
    </source>
</evidence>
<organism evidence="6 7">
    <name type="scientific">Actinophytocola glycyrrhizae</name>
    <dbReference type="NCBI Taxonomy" id="2044873"/>
    <lineage>
        <taxon>Bacteria</taxon>
        <taxon>Bacillati</taxon>
        <taxon>Actinomycetota</taxon>
        <taxon>Actinomycetes</taxon>
        <taxon>Pseudonocardiales</taxon>
        <taxon>Pseudonocardiaceae</taxon>
    </lineage>
</organism>
<feature type="domain" description="DDE Tnp4" evidence="4">
    <location>
        <begin position="104"/>
        <end position="253"/>
    </location>
</feature>
<name>A0ABV9S016_9PSEU</name>
<keyword evidence="2" id="KW-0479">Metal-binding</keyword>
<evidence type="ECO:0000259" key="4">
    <source>
        <dbReference type="Pfam" id="PF13359"/>
    </source>
</evidence>
<gene>
    <name evidence="6" type="ORF">ACFPCV_10640</name>
</gene>
<evidence type="ECO:0000259" key="5">
    <source>
        <dbReference type="Pfam" id="PF13613"/>
    </source>
</evidence>
<dbReference type="Proteomes" id="UP001595859">
    <property type="component" value="Unassembled WGS sequence"/>
</dbReference>
<evidence type="ECO:0000313" key="6">
    <source>
        <dbReference type="EMBL" id="MFC4853961.1"/>
    </source>
</evidence>
<keyword evidence="7" id="KW-1185">Reference proteome</keyword>
<comment type="cofactor">
    <cofactor evidence="1">
        <name>a divalent metal cation</name>
        <dbReference type="ChEBI" id="CHEBI:60240"/>
    </cofactor>
</comment>